<dbReference type="Proteomes" id="UP000230553">
    <property type="component" value="Unassembled WGS sequence"/>
</dbReference>
<gene>
    <name evidence="1" type="ORF">COY31_01340</name>
</gene>
<evidence type="ECO:0000313" key="1">
    <source>
        <dbReference type="EMBL" id="PIZ44974.1"/>
    </source>
</evidence>
<sequence>MSSLYNFSQKEIDEVQIKFSKLKLDQQGVWKGIIDIYAEYEGYQINDAFEILIITPSIFPSQPPLMIEIGGRTQAIAKKYKITDLRRLHCNPSQRNTACLCVRQEEKEKFPPGSNLVVFTENLVVPYLYGLSYFEKFGKWPWGEYSHGGLGVLEYHAEDPTEITEQGIRENTKLLRADENWKEYSKQLRKPSSEKFCICGSRKPFRKCHKKAWQGLNRLYSDIHNFELNVRQLFQKQ</sequence>
<name>A0A2M7TG42_9BACT</name>
<accession>A0A2M7TG42</accession>
<reference evidence="2" key="1">
    <citation type="submission" date="2017-09" db="EMBL/GenBank/DDBJ databases">
        <title>Depth-based differentiation of microbial function through sediment-hosted aquifers and enrichment of novel symbionts in the deep terrestrial subsurface.</title>
        <authorList>
            <person name="Probst A.J."/>
            <person name="Ladd B."/>
            <person name="Jarett J.K."/>
            <person name="Geller-Mcgrath D.E."/>
            <person name="Sieber C.M.K."/>
            <person name="Emerson J.B."/>
            <person name="Anantharaman K."/>
            <person name="Thomas B.C."/>
            <person name="Malmstrom R."/>
            <person name="Stieglmeier M."/>
            <person name="Klingl A."/>
            <person name="Woyke T."/>
            <person name="Ryan C.M."/>
            <person name="Banfield J.F."/>
        </authorList>
    </citation>
    <scope>NUCLEOTIDE SEQUENCE [LARGE SCALE GENOMIC DNA]</scope>
</reference>
<organism evidence="1 2">
    <name type="scientific">Candidatus Wolfebacteria bacterium CG_4_10_14_0_2_um_filter_39_18</name>
    <dbReference type="NCBI Taxonomy" id="1975061"/>
    <lineage>
        <taxon>Bacteria</taxon>
        <taxon>Candidatus Wolfeibacteriota</taxon>
    </lineage>
</organism>
<evidence type="ECO:0008006" key="3">
    <source>
        <dbReference type="Google" id="ProtNLM"/>
    </source>
</evidence>
<comment type="caution">
    <text evidence="1">The sequence shown here is derived from an EMBL/GenBank/DDBJ whole genome shotgun (WGS) entry which is preliminary data.</text>
</comment>
<proteinExistence type="predicted"/>
<dbReference type="EMBL" id="PFNM01000027">
    <property type="protein sequence ID" value="PIZ44974.1"/>
    <property type="molecule type" value="Genomic_DNA"/>
</dbReference>
<dbReference type="AlphaFoldDB" id="A0A2M7TG42"/>
<protein>
    <recommendedName>
        <fullName evidence="3">SEC-C domain-containing protein</fullName>
    </recommendedName>
</protein>
<evidence type="ECO:0000313" key="2">
    <source>
        <dbReference type="Proteomes" id="UP000230553"/>
    </source>
</evidence>